<keyword evidence="1" id="KW-0812">Transmembrane</keyword>
<gene>
    <name evidence="2" type="ORF">ACFSYS_11850</name>
</gene>
<keyword evidence="1" id="KW-1133">Transmembrane helix</keyword>
<accession>A0ABW5X8I4</accession>
<comment type="caution">
    <text evidence="2">The sequence shown here is derived from an EMBL/GenBank/DDBJ whole genome shotgun (WGS) entry which is preliminary data.</text>
</comment>
<dbReference type="Proteomes" id="UP001597438">
    <property type="component" value="Unassembled WGS sequence"/>
</dbReference>
<evidence type="ECO:0000313" key="3">
    <source>
        <dbReference type="Proteomes" id="UP001597438"/>
    </source>
</evidence>
<reference evidence="3" key="1">
    <citation type="journal article" date="2019" name="Int. J. Syst. Evol. Microbiol.">
        <title>The Global Catalogue of Microorganisms (GCM) 10K type strain sequencing project: providing services to taxonomists for standard genome sequencing and annotation.</title>
        <authorList>
            <consortium name="The Broad Institute Genomics Platform"/>
            <consortium name="The Broad Institute Genome Sequencing Center for Infectious Disease"/>
            <person name="Wu L."/>
            <person name="Ma J."/>
        </authorList>
    </citation>
    <scope>NUCLEOTIDE SEQUENCE [LARGE SCALE GENOMIC DNA]</scope>
    <source>
        <strain evidence="3">KCTC 52925</strain>
    </source>
</reference>
<feature type="transmembrane region" description="Helical" evidence="1">
    <location>
        <begin position="7"/>
        <end position="26"/>
    </location>
</feature>
<evidence type="ECO:0000256" key="1">
    <source>
        <dbReference type="SAM" id="Phobius"/>
    </source>
</evidence>
<organism evidence="2 3">
    <name type="scientific">Christiangramia antarctica</name>
    <dbReference type="NCBI Taxonomy" id="2058158"/>
    <lineage>
        <taxon>Bacteria</taxon>
        <taxon>Pseudomonadati</taxon>
        <taxon>Bacteroidota</taxon>
        <taxon>Flavobacteriia</taxon>
        <taxon>Flavobacteriales</taxon>
        <taxon>Flavobacteriaceae</taxon>
        <taxon>Christiangramia</taxon>
    </lineage>
</organism>
<evidence type="ECO:0000313" key="2">
    <source>
        <dbReference type="EMBL" id="MFD2833981.1"/>
    </source>
</evidence>
<dbReference type="RefSeq" id="WP_251740759.1">
    <property type="nucleotide sequence ID" value="NZ_JBHUOJ010000027.1"/>
</dbReference>
<dbReference type="EMBL" id="JBHUOJ010000027">
    <property type="protein sequence ID" value="MFD2833981.1"/>
    <property type="molecule type" value="Genomic_DNA"/>
</dbReference>
<keyword evidence="3" id="KW-1185">Reference proteome</keyword>
<name>A0ABW5X8I4_9FLAO</name>
<protein>
    <recommendedName>
        <fullName evidence="4">DUF4258 domain-containing protein</fullName>
    </recommendedName>
</protein>
<proteinExistence type="predicted"/>
<keyword evidence="1" id="KW-0472">Membrane</keyword>
<evidence type="ECO:0008006" key="4">
    <source>
        <dbReference type="Google" id="ProtNLM"/>
    </source>
</evidence>
<sequence length="127" mass="14204">MKFVHRLGYYGLGLFFGIVILIFFLGGKRTSCDYSPTARVLKNIRIKERSFSDESLRFFNSKSIDTAAVSEILENGNVDFSESDTEAKPCNIYKVSGKSKDNPLLLLTIKNCDSTAVILKAEIDNSH</sequence>